<accession>A0A840SPJ9</accession>
<protein>
    <submittedName>
        <fullName evidence="2">Uncharacterized protein</fullName>
    </submittedName>
</protein>
<dbReference type="AlphaFoldDB" id="A0A840SPJ9"/>
<organism evidence="2 3">
    <name type="scientific">Amaricoccus macauensis</name>
    <dbReference type="NCBI Taxonomy" id="57001"/>
    <lineage>
        <taxon>Bacteria</taxon>
        <taxon>Pseudomonadati</taxon>
        <taxon>Pseudomonadota</taxon>
        <taxon>Alphaproteobacteria</taxon>
        <taxon>Rhodobacterales</taxon>
        <taxon>Paracoccaceae</taxon>
        <taxon>Amaricoccus</taxon>
    </lineage>
</organism>
<evidence type="ECO:0000313" key="3">
    <source>
        <dbReference type="Proteomes" id="UP000549457"/>
    </source>
</evidence>
<gene>
    <name evidence="2" type="ORF">HNP73_003908</name>
</gene>
<evidence type="ECO:0000313" key="2">
    <source>
        <dbReference type="EMBL" id="MBB5223947.1"/>
    </source>
</evidence>
<dbReference type="Proteomes" id="UP000549457">
    <property type="component" value="Unassembled WGS sequence"/>
</dbReference>
<reference evidence="2 3" key="1">
    <citation type="submission" date="2020-08" db="EMBL/GenBank/DDBJ databases">
        <title>Genomic Encyclopedia of Type Strains, Phase IV (KMG-IV): sequencing the most valuable type-strain genomes for metagenomic binning, comparative biology and taxonomic classification.</title>
        <authorList>
            <person name="Goeker M."/>
        </authorList>
    </citation>
    <scope>NUCLEOTIDE SEQUENCE [LARGE SCALE GENOMIC DNA]</scope>
    <source>
        <strain evidence="2 3">DSM 101730</strain>
    </source>
</reference>
<evidence type="ECO:0000256" key="1">
    <source>
        <dbReference type="SAM" id="MobiDB-lite"/>
    </source>
</evidence>
<dbReference type="RefSeq" id="WP_184153921.1">
    <property type="nucleotide sequence ID" value="NZ_JACHFM010000005.1"/>
</dbReference>
<sequence length="337" mass="35588">MAQTTFVIEGAVNVRVTVNDSGGNLSFTVEVLDTQGTIGDLRALFFDIDGTITNPDFTGPLVTGEGTNTLNLGNGANMNGATNQPFDLGVRLGSPGIGQGDDVRLTSFTLDADETLSIDMLSGQRFGTRLTSVGSEDGPRNDSLKIIDVPDVPCVPVCEEVTVDFEQFKAGQKMTMAGFDVLDGDLHVRIRGLENGEGNPDNDAMIFDADQSPPVSGRDDDLLAGDGKVLILSEDDDSSDPDDASAGGVFRFFFSKAVDLTSVDLVDIEEGGQIRALDSNGNLIGSKAIPKTADGVLQTVDLSEFDDVAQMQVRLKGSGALDDLKLEVCTPCIDDLL</sequence>
<proteinExistence type="predicted"/>
<keyword evidence="3" id="KW-1185">Reference proteome</keyword>
<name>A0A840SPJ9_9RHOB</name>
<comment type="caution">
    <text evidence="2">The sequence shown here is derived from an EMBL/GenBank/DDBJ whole genome shotgun (WGS) entry which is preliminary data.</text>
</comment>
<feature type="region of interest" description="Disordered" evidence="1">
    <location>
        <begin position="195"/>
        <end position="219"/>
    </location>
</feature>
<dbReference type="EMBL" id="JACHFM010000005">
    <property type="protein sequence ID" value="MBB5223947.1"/>
    <property type="molecule type" value="Genomic_DNA"/>
</dbReference>